<comment type="caution">
    <text evidence="1">The sequence shown here is derived from an EMBL/GenBank/DDBJ whole genome shotgun (WGS) entry which is preliminary data.</text>
</comment>
<dbReference type="AlphaFoldDB" id="A0A367YMA1"/>
<accession>A0A367YMA1</accession>
<dbReference type="STRING" id="5486.A0A367YMA1"/>
<keyword evidence="2" id="KW-1185">Reference proteome</keyword>
<reference evidence="1 2" key="1">
    <citation type="submission" date="2018-06" db="EMBL/GenBank/DDBJ databases">
        <title>Whole genome sequencing of Candida tropicalis (genome annotated by CSBL at Korea University).</title>
        <authorList>
            <person name="Ahn J."/>
        </authorList>
    </citation>
    <scope>NUCLEOTIDE SEQUENCE [LARGE SCALE GENOMIC DNA]</scope>
    <source>
        <strain evidence="1 2">ATCC 20962</strain>
    </source>
</reference>
<name>A0A367YMA1_9ASCO</name>
<dbReference type="OrthoDB" id="1879at2759"/>
<protein>
    <submittedName>
        <fullName evidence="1">Uncharacterized protein</fullName>
    </submittedName>
</protein>
<organism evidence="1 2">
    <name type="scientific">Candida viswanathii</name>
    <dbReference type="NCBI Taxonomy" id="5486"/>
    <lineage>
        <taxon>Eukaryota</taxon>
        <taxon>Fungi</taxon>
        <taxon>Dikarya</taxon>
        <taxon>Ascomycota</taxon>
        <taxon>Saccharomycotina</taxon>
        <taxon>Pichiomycetes</taxon>
        <taxon>Debaryomycetaceae</taxon>
        <taxon>Candida/Lodderomyces clade</taxon>
        <taxon>Candida</taxon>
    </lineage>
</organism>
<dbReference type="Proteomes" id="UP000253472">
    <property type="component" value="Unassembled WGS sequence"/>
</dbReference>
<dbReference type="EMBL" id="QLNQ01000017">
    <property type="protein sequence ID" value="RCK66141.1"/>
    <property type="molecule type" value="Genomic_DNA"/>
</dbReference>
<evidence type="ECO:0000313" key="2">
    <source>
        <dbReference type="Proteomes" id="UP000253472"/>
    </source>
</evidence>
<proteinExistence type="predicted"/>
<evidence type="ECO:0000313" key="1">
    <source>
        <dbReference type="EMBL" id="RCK66141.1"/>
    </source>
</evidence>
<gene>
    <name evidence="1" type="ORF">Cantr_01956</name>
</gene>
<sequence length="986" mass="114308">MNHDAIIAKLGPLVELYRKALQRNDFNDIVKLTFGKGTNYHCLDYLLRADFTSELISRLTFSSTKETVKFYKLLLALVVYAYQGVNKNTTPFSMLFGFWHLSDDKFKFIYKLADFAVDESIKDTDFKILILQVFSIFIVHDDYSMFNDEYYDFDILESLPDPGAAWEGEQFPVPRFNPFRKVNMKPRMWMMKLILAFGKTDQSSMTEWQVALAKFFQTFVSSRRHAKPVLMLLEATKATSYFTVKATKGSIGAVRFLKHSMGSSAEYSILKQSLRHKFGNRVEFMTKLDSVKSSFDWNEDSFTELLFQYLSLSDVKQLLDSYVPPRKQVNFEGMQYFTLEEDTKRFYIDIILTGVFESLPSYDSFWERITEASFEDIPRYIKFATNYPSLAIFISDLENEMLDQIKREVLQHLTSITGRVKINGPDSFSGNSKYFWKVKSIVSERAKEYRVELDGVNTNDFRYALAVTLCKPNKASAIKKFGIDKLRIGRVERNKESHIFKCENLDLLDYTHLVFLPSTDSLKGWDVTKYHQALMYSLFPEVRFLMFSSLIDDAIDRRKDDELVQVMGAYQYSDIRHILPDLFEPHTVVIVPSEAYLGQYKEVKMFRYGDAESVEDMINFADSVFENLQKCTGMQEILHLKEIALVLQLVEVTVKCLDAWRATLEECTLKRTILPVEFQRITNGAPLENATDLLRFSERMTQIVPVILLCWDLLKKELNLDTWKFICRNCPVMITVDDWVRVINDFETTESVVLLNCHASVLMMACHFVNWTEERPGCVKIVGGNMADYFFYKRPKHNTKPANTAPIVKAPKLLAGFKRQVQYISVKDQVEDAEYCVTLYHYMTKLGYSTDSIGIWVSCQRQLDLIDEVADALLPTSIDRPNVLFNKSGVYDYIHYKYSIISLFTDSDFKEVRMPGQLTNFYVSTDVAADRLYFPDRSSFTQTAKLPEVDKLETVPGEKYGLTERQSEEVIVVEDLQHLKRLVDEI</sequence>